<name>A0A5B7IHV2_PORTR</name>
<evidence type="ECO:0000256" key="1">
    <source>
        <dbReference type="SAM" id="MobiDB-lite"/>
    </source>
</evidence>
<accession>A0A5B7IHV2</accession>
<sequence>MSLSHPTNSRHYTKLLTRVSHGVAWVATSPRLASSPRRAETPMPAVSHPRLSPRSHPLLAPSHC</sequence>
<proteinExistence type="predicted"/>
<protein>
    <submittedName>
        <fullName evidence="2">Uncharacterized protein</fullName>
    </submittedName>
</protein>
<comment type="caution">
    <text evidence="2">The sequence shown here is derived from an EMBL/GenBank/DDBJ whole genome shotgun (WGS) entry which is preliminary data.</text>
</comment>
<evidence type="ECO:0000313" key="2">
    <source>
        <dbReference type="EMBL" id="MPC84100.1"/>
    </source>
</evidence>
<dbReference type="EMBL" id="VSRR010064405">
    <property type="protein sequence ID" value="MPC84100.1"/>
    <property type="molecule type" value="Genomic_DNA"/>
</dbReference>
<evidence type="ECO:0000313" key="3">
    <source>
        <dbReference type="Proteomes" id="UP000324222"/>
    </source>
</evidence>
<reference evidence="2 3" key="1">
    <citation type="submission" date="2019-05" db="EMBL/GenBank/DDBJ databases">
        <title>Another draft genome of Portunus trituberculatus and its Hox gene families provides insights of decapod evolution.</title>
        <authorList>
            <person name="Jeong J.-H."/>
            <person name="Song I."/>
            <person name="Kim S."/>
            <person name="Choi T."/>
            <person name="Kim D."/>
            <person name="Ryu S."/>
            <person name="Kim W."/>
        </authorList>
    </citation>
    <scope>NUCLEOTIDE SEQUENCE [LARGE SCALE GENOMIC DNA]</scope>
    <source>
        <tissue evidence="2">Muscle</tissue>
    </source>
</reference>
<organism evidence="2 3">
    <name type="scientific">Portunus trituberculatus</name>
    <name type="common">Swimming crab</name>
    <name type="synonym">Neptunus trituberculatus</name>
    <dbReference type="NCBI Taxonomy" id="210409"/>
    <lineage>
        <taxon>Eukaryota</taxon>
        <taxon>Metazoa</taxon>
        <taxon>Ecdysozoa</taxon>
        <taxon>Arthropoda</taxon>
        <taxon>Crustacea</taxon>
        <taxon>Multicrustacea</taxon>
        <taxon>Malacostraca</taxon>
        <taxon>Eumalacostraca</taxon>
        <taxon>Eucarida</taxon>
        <taxon>Decapoda</taxon>
        <taxon>Pleocyemata</taxon>
        <taxon>Brachyura</taxon>
        <taxon>Eubrachyura</taxon>
        <taxon>Portunoidea</taxon>
        <taxon>Portunidae</taxon>
        <taxon>Portuninae</taxon>
        <taxon>Portunus</taxon>
    </lineage>
</organism>
<keyword evidence="3" id="KW-1185">Reference proteome</keyword>
<gene>
    <name evidence="2" type="ORF">E2C01_078827</name>
</gene>
<dbReference type="AlphaFoldDB" id="A0A5B7IHV2"/>
<feature type="region of interest" description="Disordered" evidence="1">
    <location>
        <begin position="30"/>
        <end position="64"/>
    </location>
</feature>
<dbReference type="Proteomes" id="UP000324222">
    <property type="component" value="Unassembled WGS sequence"/>
</dbReference>